<dbReference type="Pfam" id="PF13386">
    <property type="entry name" value="DsbD_2"/>
    <property type="match status" value="1"/>
</dbReference>
<feature type="transmembrane region" description="Helical" evidence="1">
    <location>
        <begin position="185"/>
        <end position="205"/>
    </location>
</feature>
<feature type="transmembrane region" description="Helical" evidence="1">
    <location>
        <begin position="71"/>
        <end position="91"/>
    </location>
</feature>
<evidence type="ECO:0000313" key="4">
    <source>
        <dbReference type="Proteomes" id="UP001629214"/>
    </source>
</evidence>
<feature type="transmembrane region" description="Helical" evidence="1">
    <location>
        <begin position="159"/>
        <end position="179"/>
    </location>
</feature>
<name>A0ABW8ZBV2_9BURK</name>
<keyword evidence="1" id="KW-0812">Transmembrane</keyword>
<dbReference type="PANTHER" id="PTHR42208:SF1">
    <property type="entry name" value="HEAVY METAL TRANSPORTER"/>
    <property type="match status" value="1"/>
</dbReference>
<dbReference type="InterPro" id="IPR039447">
    <property type="entry name" value="UreH-like_TM_dom"/>
</dbReference>
<accession>A0ABW8ZBV2</accession>
<dbReference type="EMBL" id="JAQQFR010000010">
    <property type="protein sequence ID" value="MFL9880005.1"/>
    <property type="molecule type" value="Genomic_DNA"/>
</dbReference>
<feature type="transmembrane region" description="Helical" evidence="1">
    <location>
        <begin position="6"/>
        <end position="34"/>
    </location>
</feature>
<gene>
    <name evidence="3" type="ORF">PQR63_16510</name>
</gene>
<feature type="transmembrane region" description="Helical" evidence="1">
    <location>
        <begin position="217"/>
        <end position="235"/>
    </location>
</feature>
<keyword evidence="1" id="KW-1133">Transmembrane helix</keyword>
<feature type="domain" description="Urease accessory protein UreH-like transmembrane" evidence="2">
    <location>
        <begin position="9"/>
        <end position="229"/>
    </location>
</feature>
<protein>
    <submittedName>
        <fullName evidence="3">Sulfite exporter TauE/SafE family protein</fullName>
    </submittedName>
</protein>
<feature type="transmembrane region" description="Helical" evidence="1">
    <location>
        <begin position="97"/>
        <end position="117"/>
    </location>
</feature>
<evidence type="ECO:0000313" key="3">
    <source>
        <dbReference type="EMBL" id="MFL9880005.1"/>
    </source>
</evidence>
<proteinExistence type="predicted"/>
<dbReference type="Proteomes" id="UP001629214">
    <property type="component" value="Unassembled WGS sequence"/>
</dbReference>
<dbReference type="PANTHER" id="PTHR42208">
    <property type="entry name" value="HEAVY METAL TRANSPORTER-RELATED"/>
    <property type="match status" value="1"/>
</dbReference>
<evidence type="ECO:0000256" key="1">
    <source>
        <dbReference type="SAM" id="Phobius"/>
    </source>
</evidence>
<sequence length="260" mass="27234">MNSVSLISMFMIGLLGSVHCIGMCGGIVGAFSLVPAGAKPRKPFPVGVRTSEQDAGMSVMLRTISYNMGRIASYALAGAIVGGIVGSGRLLAGMTLWQTGAYVFAHAMLIALGLYLMNVWHGLSRLEQLGNHLWKHIQPLTALLLPLDSPIKLMLAGSLWGWLPCGMVYSVLLTAMLSGSAASGAAVMLAFGLGTLPVLLAVGVFGAQLRSILQRRSVRLTCGLVVLLFGVSGLLRASHGLTPDWLAALCVTPVHSTEPP</sequence>
<evidence type="ECO:0000259" key="2">
    <source>
        <dbReference type="Pfam" id="PF13386"/>
    </source>
</evidence>
<organism evidence="3 4">
    <name type="scientific">Herbaspirillum rhizosphaerae</name>
    <dbReference type="NCBI Taxonomy" id="346179"/>
    <lineage>
        <taxon>Bacteria</taxon>
        <taxon>Pseudomonadati</taxon>
        <taxon>Pseudomonadota</taxon>
        <taxon>Betaproteobacteria</taxon>
        <taxon>Burkholderiales</taxon>
        <taxon>Oxalobacteraceae</taxon>
        <taxon>Herbaspirillum</taxon>
    </lineage>
</organism>
<comment type="caution">
    <text evidence="3">The sequence shown here is derived from an EMBL/GenBank/DDBJ whole genome shotgun (WGS) entry which is preliminary data.</text>
</comment>
<reference evidence="3 4" key="1">
    <citation type="journal article" date="2024" name="Chem. Sci.">
        <title>Discovery of megapolipeptins by genome mining of a Burkholderiales bacteria collection.</title>
        <authorList>
            <person name="Paulo B.S."/>
            <person name="Recchia M.J.J."/>
            <person name="Lee S."/>
            <person name="Fergusson C.H."/>
            <person name="Romanowski S.B."/>
            <person name="Hernandez A."/>
            <person name="Krull N."/>
            <person name="Liu D.Y."/>
            <person name="Cavanagh H."/>
            <person name="Bos A."/>
            <person name="Gray C.A."/>
            <person name="Murphy B.T."/>
            <person name="Linington R.G."/>
            <person name="Eustaquio A.S."/>
        </authorList>
    </citation>
    <scope>NUCLEOTIDE SEQUENCE [LARGE SCALE GENOMIC DNA]</scope>
    <source>
        <strain evidence="3 4">RL21-008-BIB-B</strain>
    </source>
</reference>
<keyword evidence="1" id="KW-0472">Membrane</keyword>
<keyword evidence="4" id="KW-1185">Reference proteome</keyword>